<keyword evidence="2" id="KW-1185">Reference proteome</keyword>
<reference evidence="1 2" key="1">
    <citation type="submission" date="2021-06" db="EMBL/GenBank/DDBJ databases">
        <authorList>
            <person name="Kallberg Y."/>
            <person name="Tangrot J."/>
            <person name="Rosling A."/>
        </authorList>
    </citation>
    <scope>NUCLEOTIDE SEQUENCE [LARGE SCALE GENOMIC DNA]</scope>
    <source>
        <strain evidence="1 2">120-4 pot B 10/14</strain>
    </source>
</reference>
<dbReference type="EMBL" id="CAJVQB010050409">
    <property type="protein sequence ID" value="CAG8834915.1"/>
    <property type="molecule type" value="Genomic_DNA"/>
</dbReference>
<name>A0ABN7WLB2_GIGMA</name>
<protein>
    <submittedName>
        <fullName evidence="1">7779_t:CDS:1</fullName>
    </submittedName>
</protein>
<dbReference type="Proteomes" id="UP000789901">
    <property type="component" value="Unassembled WGS sequence"/>
</dbReference>
<sequence length="44" mass="4953">MDKTTDVYSYSVVNILLSYDNKTKLMATKYLIVARVSKIIGAPQ</sequence>
<organism evidence="1 2">
    <name type="scientific">Gigaspora margarita</name>
    <dbReference type="NCBI Taxonomy" id="4874"/>
    <lineage>
        <taxon>Eukaryota</taxon>
        <taxon>Fungi</taxon>
        <taxon>Fungi incertae sedis</taxon>
        <taxon>Mucoromycota</taxon>
        <taxon>Glomeromycotina</taxon>
        <taxon>Glomeromycetes</taxon>
        <taxon>Diversisporales</taxon>
        <taxon>Gigasporaceae</taxon>
        <taxon>Gigaspora</taxon>
    </lineage>
</organism>
<evidence type="ECO:0000313" key="2">
    <source>
        <dbReference type="Proteomes" id="UP000789901"/>
    </source>
</evidence>
<accession>A0ABN7WLB2</accession>
<proteinExistence type="predicted"/>
<feature type="non-terminal residue" evidence="1">
    <location>
        <position position="44"/>
    </location>
</feature>
<gene>
    <name evidence="1" type="ORF">GMARGA_LOCUS32308</name>
</gene>
<comment type="caution">
    <text evidence="1">The sequence shown here is derived from an EMBL/GenBank/DDBJ whole genome shotgun (WGS) entry which is preliminary data.</text>
</comment>
<evidence type="ECO:0000313" key="1">
    <source>
        <dbReference type="EMBL" id="CAG8834915.1"/>
    </source>
</evidence>